<dbReference type="SUPFAM" id="SSF52540">
    <property type="entry name" value="P-loop containing nucleoside triphosphate hydrolases"/>
    <property type="match status" value="1"/>
</dbReference>
<dbReference type="GO" id="GO:0043531">
    <property type="term" value="F:ADP binding"/>
    <property type="evidence" value="ECO:0007669"/>
    <property type="project" value="InterPro"/>
</dbReference>
<keyword evidence="5" id="KW-1185">Reference proteome</keyword>
<dbReference type="AlphaFoldDB" id="A0A8S1IVA8"/>
<dbReference type="PROSITE" id="PS50240">
    <property type="entry name" value="TRYPSIN_DOM"/>
    <property type="match status" value="1"/>
</dbReference>
<dbReference type="InterPro" id="IPR002182">
    <property type="entry name" value="NB-ARC"/>
</dbReference>
<dbReference type="Pfam" id="PF00089">
    <property type="entry name" value="Trypsin"/>
    <property type="match status" value="1"/>
</dbReference>
<evidence type="ECO:0000256" key="2">
    <source>
        <dbReference type="SAM" id="Phobius"/>
    </source>
</evidence>
<dbReference type="InterPro" id="IPR001254">
    <property type="entry name" value="Trypsin_dom"/>
</dbReference>
<feature type="domain" description="Peptidase S1" evidence="3">
    <location>
        <begin position="21"/>
        <end position="291"/>
    </location>
</feature>
<evidence type="ECO:0000313" key="5">
    <source>
        <dbReference type="Proteomes" id="UP000708148"/>
    </source>
</evidence>
<keyword evidence="2" id="KW-1133">Transmembrane helix</keyword>
<dbReference type="Pfam" id="PF00931">
    <property type="entry name" value="NB-ARC"/>
    <property type="match status" value="1"/>
</dbReference>
<dbReference type="GO" id="GO:0005829">
    <property type="term" value="C:cytosol"/>
    <property type="evidence" value="ECO:0007669"/>
    <property type="project" value="UniProtKB-ARBA"/>
</dbReference>
<feature type="transmembrane region" description="Helical" evidence="2">
    <location>
        <begin position="12"/>
        <end position="32"/>
    </location>
</feature>
<keyword evidence="2" id="KW-0812">Transmembrane</keyword>
<keyword evidence="1" id="KW-0053">Apoptosis</keyword>
<reference evidence="4" key="1">
    <citation type="submission" date="2020-12" db="EMBL/GenBank/DDBJ databases">
        <authorList>
            <person name="Iha C."/>
        </authorList>
    </citation>
    <scope>NUCLEOTIDE SEQUENCE</scope>
</reference>
<feature type="transmembrane region" description="Helical" evidence="2">
    <location>
        <begin position="426"/>
        <end position="447"/>
    </location>
</feature>
<organism evidence="4 5">
    <name type="scientific">Ostreobium quekettii</name>
    <dbReference type="NCBI Taxonomy" id="121088"/>
    <lineage>
        <taxon>Eukaryota</taxon>
        <taxon>Viridiplantae</taxon>
        <taxon>Chlorophyta</taxon>
        <taxon>core chlorophytes</taxon>
        <taxon>Ulvophyceae</taxon>
        <taxon>TCBD clade</taxon>
        <taxon>Bryopsidales</taxon>
        <taxon>Ostreobineae</taxon>
        <taxon>Ostreobiaceae</taxon>
        <taxon>Ostreobium</taxon>
    </lineage>
</organism>
<gene>
    <name evidence="4" type="ORF">OSTQU699_LOCUS4230</name>
</gene>
<evidence type="ECO:0000259" key="3">
    <source>
        <dbReference type="PROSITE" id="PS50240"/>
    </source>
</evidence>
<dbReference type="PANTHER" id="PTHR22845:SF5">
    <property type="entry name" value="APOPTOTIC PROTEASE-ACTIVATING FACTOR 1"/>
    <property type="match status" value="1"/>
</dbReference>
<dbReference type="GO" id="GO:0004252">
    <property type="term" value="F:serine-type endopeptidase activity"/>
    <property type="evidence" value="ECO:0007669"/>
    <property type="project" value="InterPro"/>
</dbReference>
<dbReference type="Gene3D" id="1.10.10.10">
    <property type="entry name" value="Winged helix-like DNA-binding domain superfamily/Winged helix DNA-binding domain"/>
    <property type="match status" value="1"/>
</dbReference>
<evidence type="ECO:0000313" key="4">
    <source>
        <dbReference type="EMBL" id="CAD7698871.1"/>
    </source>
</evidence>
<feature type="transmembrane region" description="Helical" evidence="2">
    <location>
        <begin position="303"/>
        <end position="321"/>
    </location>
</feature>
<comment type="caution">
    <text evidence="4">The sequence shown here is derived from an EMBL/GenBank/DDBJ whole genome shotgun (WGS) entry which is preliminary data.</text>
</comment>
<protein>
    <recommendedName>
        <fullName evidence="3">Peptidase S1 domain-containing protein</fullName>
    </recommendedName>
</protein>
<evidence type="ECO:0000256" key="1">
    <source>
        <dbReference type="ARBA" id="ARBA00022703"/>
    </source>
</evidence>
<sequence length="848" mass="94321">MRNPAVEAMALFSWMICMLVVVHGVLAASTLLSTAAHYPKENDVSCYSEASDKNPWRPAPQNRFPWFVSIRGRSREHLCAGMLVEKRYVLSSAYCIDIVGPNPILVVSPTGLMDDRWTPGVQEIRAETAIIHPQWTGKVEHGHDVALLRLPRPLDIATPRLASVKSRSQDGKPEVQPNAIVYSFRLGHVLEVAQFKVVARASCPNLTSLSTDSFCIHSKVASGCEGCSGGPVIVPDTPLHQDCTSNASQGYHEIDLVVGIVSCANFSALETSGVGCILISEIGDWLDSIIPSRKPQWTSDTHLVVLSAIMVIALVMAFIATRDIPPWASVVFWLLEIALVVCMVTLWVYMSEDLGTPNERLAEAFAQISATMGHGWQLLLRTLITVEPQLIPKMATPYHDDVCQHHWLICQAQQFMKRHNLEMSPLNISICLFITAILMMFIVRIMGYRPQTPTAPSSFEHNHIPLRLGHFIQRNSLCNEIVDALTESQGSGAVPHVSIEGMAGLGKTTLAIEIAREARCCDHFKDGVFWLHVRVLRLPASRGTVAILGMLHDQLLEAFSTWWTSGRNRSRWGEDAYVAAIQRLVGKRKVLVVVDGLQHKEFVRPLLRIGCPLLVTTQLSNLFVGTDGAKAVRLQPLNDDQSHELFITISEALEKRPTIESFLEECGGHPLALVIIGAALRQRIKDRGDDGDGRDVAEMLLDRISDPVSKLALRIPNVGLLHPADQERHLSLMRCKDIELDNLSEHERSCYIALKALTDYQCITADGVSQLWDMPDQEEALQMLHTLEGRCLLEGVKDSKGTIKSWKLHRLQHDHLAAIEAQQPHYRTVINAAAHRQGKPRKKEKKKV</sequence>
<dbReference type="SUPFAM" id="SSF50494">
    <property type="entry name" value="Trypsin-like serine proteases"/>
    <property type="match status" value="1"/>
</dbReference>
<dbReference type="InterPro" id="IPR009003">
    <property type="entry name" value="Peptidase_S1_PA"/>
</dbReference>
<name>A0A8S1IVA8_9CHLO</name>
<dbReference type="OrthoDB" id="1053178at2759"/>
<dbReference type="PANTHER" id="PTHR22845">
    <property type="entry name" value="APOPTOTIC PROTEASE-ACTIVATING FACTOR 1"/>
    <property type="match status" value="1"/>
</dbReference>
<dbReference type="InterPro" id="IPR027417">
    <property type="entry name" value="P-loop_NTPase"/>
</dbReference>
<dbReference type="SMART" id="SM00020">
    <property type="entry name" value="Tryp_SPc"/>
    <property type="match status" value="1"/>
</dbReference>
<dbReference type="Proteomes" id="UP000708148">
    <property type="component" value="Unassembled WGS sequence"/>
</dbReference>
<feature type="transmembrane region" description="Helical" evidence="2">
    <location>
        <begin position="327"/>
        <end position="350"/>
    </location>
</feature>
<dbReference type="InterPro" id="IPR036388">
    <property type="entry name" value="WH-like_DNA-bd_sf"/>
</dbReference>
<dbReference type="Gene3D" id="3.40.50.300">
    <property type="entry name" value="P-loop containing nucleotide triphosphate hydrolases"/>
    <property type="match status" value="1"/>
</dbReference>
<proteinExistence type="predicted"/>
<dbReference type="Gene3D" id="2.40.10.10">
    <property type="entry name" value="Trypsin-like serine proteases"/>
    <property type="match status" value="1"/>
</dbReference>
<dbReference type="InterPro" id="IPR043504">
    <property type="entry name" value="Peptidase_S1_PA_chymotrypsin"/>
</dbReference>
<dbReference type="PRINTS" id="PR00364">
    <property type="entry name" value="DISEASERSIST"/>
</dbReference>
<dbReference type="EMBL" id="CAJHUC010000898">
    <property type="protein sequence ID" value="CAD7698871.1"/>
    <property type="molecule type" value="Genomic_DNA"/>
</dbReference>
<accession>A0A8S1IVA8</accession>
<keyword evidence="2" id="KW-0472">Membrane</keyword>
<dbReference type="GO" id="GO:0006508">
    <property type="term" value="P:proteolysis"/>
    <property type="evidence" value="ECO:0007669"/>
    <property type="project" value="InterPro"/>
</dbReference>